<evidence type="ECO:0000313" key="1">
    <source>
        <dbReference type="EMBL" id="EGV63814.1"/>
    </source>
</evidence>
<dbReference type="OrthoDB" id="421671at2759"/>
<evidence type="ECO:0008006" key="3">
    <source>
        <dbReference type="Google" id="ProtNLM"/>
    </source>
</evidence>
<proteinExistence type="predicted"/>
<dbReference type="PANTHER" id="PTHR33835">
    <property type="entry name" value="YALI0C07656P"/>
    <property type="match status" value="1"/>
</dbReference>
<dbReference type="InterPro" id="IPR036866">
    <property type="entry name" value="RibonucZ/Hydroxyglut_hydro"/>
</dbReference>
<dbReference type="PANTHER" id="PTHR33835:SF1">
    <property type="entry name" value="METALLO-BETA-LACTAMASE DOMAIN-CONTAINING PROTEIN"/>
    <property type="match status" value="1"/>
</dbReference>
<evidence type="ECO:0000313" key="2">
    <source>
        <dbReference type="Proteomes" id="UP000000707"/>
    </source>
</evidence>
<dbReference type="RefSeq" id="XP_006686128.1">
    <property type="nucleotide sequence ID" value="XM_006686065.1"/>
</dbReference>
<dbReference type="EMBL" id="GL996521">
    <property type="protein sequence ID" value="EGV63814.1"/>
    <property type="molecule type" value="Genomic_DNA"/>
</dbReference>
<protein>
    <recommendedName>
        <fullName evidence="3">Metallo-beta-lactamase domain-containing protein</fullName>
    </recommendedName>
</protein>
<name>G3B4F7_CANTC</name>
<dbReference type="AlphaFoldDB" id="G3B4F7"/>
<gene>
    <name evidence="1" type="ORF">CANTEDRAFT_104888</name>
</gene>
<dbReference type="InterPro" id="IPR025638">
    <property type="entry name" value="DUF4336"/>
</dbReference>
<reference evidence="1 2" key="1">
    <citation type="journal article" date="2011" name="Proc. Natl. Acad. Sci. U.S.A.">
        <title>Comparative genomics of xylose-fermenting fungi for enhanced biofuel production.</title>
        <authorList>
            <person name="Wohlbach D.J."/>
            <person name="Kuo A."/>
            <person name="Sato T.K."/>
            <person name="Potts K.M."/>
            <person name="Salamov A.A."/>
            <person name="LaButti K.M."/>
            <person name="Sun H."/>
            <person name="Clum A."/>
            <person name="Pangilinan J.L."/>
            <person name="Lindquist E.A."/>
            <person name="Lucas S."/>
            <person name="Lapidus A."/>
            <person name="Jin M."/>
            <person name="Gunawan C."/>
            <person name="Balan V."/>
            <person name="Dale B.E."/>
            <person name="Jeffries T.W."/>
            <person name="Zinkel R."/>
            <person name="Barry K.W."/>
            <person name="Grigoriev I.V."/>
            <person name="Gasch A.P."/>
        </authorList>
    </citation>
    <scope>NUCLEOTIDE SEQUENCE [LARGE SCALE GENOMIC DNA]</scope>
    <source>
        <strain evidence="2">ATCC 10573 / BCRC 21748 / CBS 615 / JCM 9827 / NBRC 10315 / NRRL Y-1498 / VKM Y-70</strain>
    </source>
</reference>
<keyword evidence="2" id="KW-1185">Reference proteome</keyword>
<organism evidence="2">
    <name type="scientific">Candida tenuis (strain ATCC 10573 / BCRC 21748 / CBS 615 / JCM 9827 / NBRC 10315 / NRRL Y-1498 / VKM Y-70)</name>
    <name type="common">Yeast</name>
    <name type="synonym">Yamadazyma tenuis</name>
    <dbReference type="NCBI Taxonomy" id="590646"/>
    <lineage>
        <taxon>Eukaryota</taxon>
        <taxon>Fungi</taxon>
        <taxon>Dikarya</taxon>
        <taxon>Ascomycota</taxon>
        <taxon>Saccharomycotina</taxon>
        <taxon>Pichiomycetes</taxon>
        <taxon>Debaryomycetaceae</taxon>
        <taxon>Yamadazyma</taxon>
    </lineage>
</organism>
<dbReference type="GeneID" id="18245761"/>
<dbReference type="HOGENOM" id="CLU_056292_1_0_1"/>
<dbReference type="KEGG" id="cten:18245761"/>
<sequence>MYPTPLKAVVRNLTENVVIASTPFTRAGIINFGARMSLFHYNGEVIVWSAIPYGDEVVRSLKLLTGREKDFNVTYLIIPDAEHTMAAKSFKEQYPNLKIIGMDAAANAVPVPIDYPITSKYANKLIDSGVLKEVGIQDESILSNFEFVYLPSHRNKELVLFDKNSKILFEADLLLCLGPKGTKLEQYSPELGFPDNFNPHGGTSFLAGFTHPDSGFFKGLVNRLVKSKDLEVRKGLQTIYNWDFTKMVPCHGNVINEGKPYFKKFFDFVN</sequence>
<accession>G3B4F7</accession>
<dbReference type="eggNOG" id="ENOG502S1EZ">
    <property type="taxonomic scope" value="Eukaryota"/>
</dbReference>
<dbReference type="SUPFAM" id="SSF56281">
    <property type="entry name" value="Metallo-hydrolase/oxidoreductase"/>
    <property type="match status" value="1"/>
</dbReference>
<dbReference type="Proteomes" id="UP000000707">
    <property type="component" value="Unassembled WGS sequence"/>
</dbReference>